<comment type="subcellular location">
    <subcellularLocation>
        <location evidence="3">Endoplasmic reticulum membrane</location>
    </subcellularLocation>
    <subcellularLocation>
        <location evidence="2">Microsome membrane</location>
    </subcellularLocation>
</comment>
<keyword evidence="9 14" id="KW-0560">Oxidoreductase</keyword>
<dbReference type="GO" id="GO:0020037">
    <property type="term" value="F:heme binding"/>
    <property type="evidence" value="ECO:0007669"/>
    <property type="project" value="InterPro"/>
</dbReference>
<dbReference type="AlphaFoldDB" id="A0A8C9STZ1"/>
<dbReference type="GO" id="GO:0006082">
    <property type="term" value="P:organic acid metabolic process"/>
    <property type="evidence" value="ECO:0007669"/>
    <property type="project" value="TreeGrafter"/>
</dbReference>
<dbReference type="GeneTree" id="ENSGT00940000162649"/>
<keyword evidence="17" id="KW-1185">Reference proteome</keyword>
<dbReference type="GO" id="GO:0005789">
    <property type="term" value="C:endoplasmic reticulum membrane"/>
    <property type="evidence" value="ECO:0007669"/>
    <property type="project" value="UniProtKB-SubCell"/>
</dbReference>
<evidence type="ECO:0000256" key="11">
    <source>
        <dbReference type="ARBA" id="ARBA00023033"/>
    </source>
</evidence>
<dbReference type="Gene3D" id="1.10.630.10">
    <property type="entry name" value="Cytochrome P450"/>
    <property type="match status" value="1"/>
</dbReference>
<evidence type="ECO:0000256" key="5">
    <source>
        <dbReference type="ARBA" id="ARBA00022617"/>
    </source>
</evidence>
<dbReference type="Ensembl" id="ENSSFOT00015041812.1">
    <property type="protein sequence ID" value="ENSSFOP00015041918.1"/>
    <property type="gene ID" value="ENSSFOG00015027259.1"/>
</dbReference>
<reference evidence="16 17" key="1">
    <citation type="submission" date="2019-04" db="EMBL/GenBank/DDBJ databases">
        <authorList>
            <consortium name="Wellcome Sanger Institute Data Sharing"/>
        </authorList>
    </citation>
    <scope>NUCLEOTIDE SEQUENCE [LARGE SCALE GENOMIC DNA]</scope>
</reference>
<dbReference type="PRINTS" id="PR00463">
    <property type="entry name" value="EP450I"/>
</dbReference>
<dbReference type="OrthoDB" id="2789670at2759"/>
<evidence type="ECO:0000256" key="6">
    <source>
        <dbReference type="ARBA" id="ARBA00022723"/>
    </source>
</evidence>
<evidence type="ECO:0000256" key="7">
    <source>
        <dbReference type="ARBA" id="ARBA00022824"/>
    </source>
</evidence>
<keyword evidence="5 13" id="KW-0349">Heme</keyword>
<feature type="transmembrane region" description="Helical" evidence="15">
    <location>
        <begin position="6"/>
        <end position="29"/>
    </location>
</feature>
<keyword evidence="7" id="KW-0256">Endoplasmic reticulum</keyword>
<dbReference type="InterPro" id="IPR050182">
    <property type="entry name" value="Cytochrome_P450_fam2"/>
</dbReference>
<dbReference type="PANTHER" id="PTHR24300:SF319">
    <property type="entry name" value="CYTOCHROME P450, FAMILY 2, SUBFAMILY AC, POLYPEPTIDE 1"/>
    <property type="match status" value="1"/>
</dbReference>
<dbReference type="InterPro" id="IPR002401">
    <property type="entry name" value="Cyt_P450_E_grp-I"/>
</dbReference>
<dbReference type="PROSITE" id="PS00086">
    <property type="entry name" value="CYTOCHROME_P450"/>
    <property type="match status" value="1"/>
</dbReference>
<evidence type="ECO:0000256" key="12">
    <source>
        <dbReference type="ARBA" id="ARBA00023136"/>
    </source>
</evidence>
<evidence type="ECO:0000256" key="3">
    <source>
        <dbReference type="ARBA" id="ARBA00004586"/>
    </source>
</evidence>
<evidence type="ECO:0000256" key="13">
    <source>
        <dbReference type="PIRSR" id="PIRSR602401-1"/>
    </source>
</evidence>
<keyword evidence="6 13" id="KW-0479">Metal-binding</keyword>
<protein>
    <submittedName>
        <fullName evidence="16">Cytochrome P450 2K1-like</fullName>
    </submittedName>
</protein>
<keyword evidence="15" id="KW-0812">Transmembrane</keyword>
<evidence type="ECO:0000256" key="14">
    <source>
        <dbReference type="RuleBase" id="RU000461"/>
    </source>
</evidence>
<evidence type="ECO:0000256" key="10">
    <source>
        <dbReference type="ARBA" id="ARBA00023004"/>
    </source>
</evidence>
<evidence type="ECO:0000256" key="15">
    <source>
        <dbReference type="SAM" id="Phobius"/>
    </source>
</evidence>
<reference evidence="16" key="3">
    <citation type="submission" date="2025-09" db="UniProtKB">
        <authorList>
            <consortium name="Ensembl"/>
        </authorList>
    </citation>
    <scope>IDENTIFICATION</scope>
</reference>
<dbReference type="GO" id="GO:0005506">
    <property type="term" value="F:iron ion binding"/>
    <property type="evidence" value="ECO:0007669"/>
    <property type="project" value="InterPro"/>
</dbReference>
<evidence type="ECO:0000256" key="2">
    <source>
        <dbReference type="ARBA" id="ARBA00004524"/>
    </source>
</evidence>
<organism evidence="16 17">
    <name type="scientific">Scleropages formosus</name>
    <name type="common">Asian bonytongue</name>
    <name type="synonym">Osteoglossum formosum</name>
    <dbReference type="NCBI Taxonomy" id="113540"/>
    <lineage>
        <taxon>Eukaryota</taxon>
        <taxon>Metazoa</taxon>
        <taxon>Chordata</taxon>
        <taxon>Craniata</taxon>
        <taxon>Vertebrata</taxon>
        <taxon>Euteleostomi</taxon>
        <taxon>Actinopterygii</taxon>
        <taxon>Neopterygii</taxon>
        <taxon>Teleostei</taxon>
        <taxon>Osteoglossocephala</taxon>
        <taxon>Osteoglossomorpha</taxon>
        <taxon>Osteoglossiformes</taxon>
        <taxon>Osteoglossidae</taxon>
        <taxon>Scleropages</taxon>
    </lineage>
</organism>
<keyword evidence="10 13" id="KW-0408">Iron</keyword>
<keyword evidence="8" id="KW-0492">Microsome</keyword>
<reference evidence="16" key="2">
    <citation type="submission" date="2025-08" db="UniProtKB">
        <authorList>
            <consortium name="Ensembl"/>
        </authorList>
    </citation>
    <scope>IDENTIFICATION</scope>
</reference>
<dbReference type="PRINTS" id="PR00385">
    <property type="entry name" value="P450"/>
</dbReference>
<proteinExistence type="inferred from homology"/>
<dbReference type="PANTHER" id="PTHR24300">
    <property type="entry name" value="CYTOCHROME P450 508A4-RELATED"/>
    <property type="match status" value="1"/>
</dbReference>
<dbReference type="GO" id="GO:0006805">
    <property type="term" value="P:xenobiotic metabolic process"/>
    <property type="evidence" value="ECO:0007669"/>
    <property type="project" value="TreeGrafter"/>
</dbReference>
<comment type="similarity">
    <text evidence="4 14">Belongs to the cytochrome P450 family.</text>
</comment>
<dbReference type="GO" id="GO:0046222">
    <property type="term" value="P:aflatoxin metabolic process"/>
    <property type="evidence" value="ECO:0007669"/>
    <property type="project" value="UniProtKB-ARBA"/>
</dbReference>
<gene>
    <name evidence="16" type="primary">LOC108928825</name>
</gene>
<dbReference type="InterPro" id="IPR036396">
    <property type="entry name" value="Cyt_P450_sf"/>
</dbReference>
<accession>A0A8C9STZ1</accession>
<dbReference type="SUPFAM" id="SSF48264">
    <property type="entry name" value="Cytochrome P450"/>
    <property type="match status" value="1"/>
</dbReference>
<dbReference type="InterPro" id="IPR017972">
    <property type="entry name" value="Cyt_P450_CS"/>
</dbReference>
<dbReference type="Pfam" id="PF00067">
    <property type="entry name" value="p450"/>
    <property type="match status" value="1"/>
</dbReference>
<dbReference type="InterPro" id="IPR001128">
    <property type="entry name" value="Cyt_P450"/>
</dbReference>
<evidence type="ECO:0000313" key="16">
    <source>
        <dbReference type="Ensembl" id="ENSSFOP00015041918.1"/>
    </source>
</evidence>
<evidence type="ECO:0000256" key="8">
    <source>
        <dbReference type="ARBA" id="ARBA00022848"/>
    </source>
</evidence>
<evidence type="ECO:0000256" key="9">
    <source>
        <dbReference type="ARBA" id="ARBA00023002"/>
    </source>
</evidence>
<feature type="binding site" description="axial binding residue" evidence="13">
    <location>
        <position position="453"/>
    </location>
    <ligand>
        <name>heme</name>
        <dbReference type="ChEBI" id="CHEBI:30413"/>
    </ligand>
    <ligandPart>
        <name>Fe</name>
        <dbReference type="ChEBI" id="CHEBI:18248"/>
    </ligandPart>
</feature>
<keyword evidence="11 14" id="KW-0503">Monooxygenase</keyword>
<keyword evidence="12 15" id="KW-0472">Membrane</keyword>
<evidence type="ECO:0000256" key="4">
    <source>
        <dbReference type="ARBA" id="ARBA00010617"/>
    </source>
</evidence>
<sequence>MALLEGLIQAHSSTALFGAFIVLGVMYFLSTTSKQGKEPPGPRSLPLIGNLLQLDLKRPHVSLFQLSKKYGSVFTVHFGPKKVVVLAGFNAVKDALVNYSEEFGGRDITPVFYKMILSSSIGILFANGESWKEMRRFALTSLRDFGMGKRIIEEKIINEIDYMIQLFGNHKGQPFDNKEALNHAVSNIISSIVYGARFDYSDPLFQEMVHCANERIRLTGTPAIQVYNMFPWLGPLMKDWRDLVKNLKISEEHVRGLVKKLQNTLNTKHRRCFVDSFLFQQQEVKVQEKCIMSQSSVQHFRSEKNLVCSVSNLFAAGTETTAATLRWGLLLMAKYPHVQDRVQEELIRVTGSRQPRVEDRKNLPYTNAVIHEIQRMANIVPMSIPHITTCDVVFQGFHIKKGTSVYPLLTSVLFDENEWETPHTFNPGHFLDEQGQFVKKDAFLPFSAGRRVCLGESLARMELFLVFTSLLQKFYFTPPPGVSESELDLTPAIGFTLNTPPHKLCAVSRA</sequence>
<name>A0A8C9STZ1_SCLFO</name>
<keyword evidence="15" id="KW-1133">Transmembrane helix</keyword>
<evidence type="ECO:0000256" key="1">
    <source>
        <dbReference type="ARBA" id="ARBA00001971"/>
    </source>
</evidence>
<dbReference type="FunFam" id="1.10.630.10:FF:000010">
    <property type="entry name" value="cytochrome P450 2W1 isoform X2"/>
    <property type="match status" value="1"/>
</dbReference>
<dbReference type="GO" id="GO:0016712">
    <property type="term" value="F:oxidoreductase activity, acting on paired donors, with incorporation or reduction of molecular oxygen, reduced flavin or flavoprotein as one donor, and incorporation of one atom of oxygen"/>
    <property type="evidence" value="ECO:0007669"/>
    <property type="project" value="TreeGrafter"/>
</dbReference>
<evidence type="ECO:0000313" key="17">
    <source>
        <dbReference type="Proteomes" id="UP000694397"/>
    </source>
</evidence>
<comment type="cofactor">
    <cofactor evidence="1 13">
        <name>heme</name>
        <dbReference type="ChEBI" id="CHEBI:30413"/>
    </cofactor>
</comment>
<dbReference type="Proteomes" id="UP000694397">
    <property type="component" value="Chromosome 3"/>
</dbReference>